<protein>
    <submittedName>
        <fullName evidence="2">VOC family protein</fullName>
    </submittedName>
</protein>
<dbReference type="SUPFAM" id="SSF54593">
    <property type="entry name" value="Glyoxalase/Bleomycin resistance protein/Dihydroxybiphenyl dioxygenase"/>
    <property type="match status" value="1"/>
</dbReference>
<dbReference type="InterPro" id="IPR029068">
    <property type="entry name" value="Glyas_Bleomycin-R_OHBP_Dase"/>
</dbReference>
<dbReference type="Proteomes" id="UP001575652">
    <property type="component" value="Unassembled WGS sequence"/>
</dbReference>
<dbReference type="InterPro" id="IPR037523">
    <property type="entry name" value="VOC_core"/>
</dbReference>
<dbReference type="PANTHER" id="PTHR35908:SF1">
    <property type="entry name" value="CONSERVED PROTEIN"/>
    <property type="match status" value="1"/>
</dbReference>
<dbReference type="PROSITE" id="PS51819">
    <property type="entry name" value="VOC"/>
    <property type="match status" value="1"/>
</dbReference>
<reference evidence="2 3" key="1">
    <citation type="submission" date="2024-09" db="EMBL/GenBank/DDBJ databases">
        <authorList>
            <person name="Salinas-Garcia M.A."/>
            <person name="Prieme A."/>
        </authorList>
    </citation>
    <scope>NUCLEOTIDE SEQUENCE [LARGE SCALE GENOMIC DNA]</scope>
    <source>
        <strain evidence="2 3">DSM 21081</strain>
    </source>
</reference>
<evidence type="ECO:0000259" key="1">
    <source>
        <dbReference type="PROSITE" id="PS51819"/>
    </source>
</evidence>
<accession>A0ABV4UKX9</accession>
<organism evidence="2 3">
    <name type="scientific">Arthrobacter halodurans</name>
    <dbReference type="NCBI Taxonomy" id="516699"/>
    <lineage>
        <taxon>Bacteria</taxon>
        <taxon>Bacillati</taxon>
        <taxon>Actinomycetota</taxon>
        <taxon>Actinomycetes</taxon>
        <taxon>Micrococcales</taxon>
        <taxon>Micrococcaceae</taxon>
        <taxon>Arthrobacter</taxon>
    </lineage>
</organism>
<sequence length="125" mass="13844">MDARAAINLTSVVLGAREPVALAGFYRELLGWERHFEEPDWVMIRPPGGGVGLSFQGEPDHVPPAWPAGPSRQQMQMHLDLRVEDLGAACAHAERLGASRAGFQPQRDVRVYLDPEGHPFCLFED</sequence>
<evidence type="ECO:0000313" key="2">
    <source>
        <dbReference type="EMBL" id="MFB0834288.1"/>
    </source>
</evidence>
<evidence type="ECO:0000313" key="3">
    <source>
        <dbReference type="Proteomes" id="UP001575652"/>
    </source>
</evidence>
<dbReference type="Pfam" id="PF18029">
    <property type="entry name" value="Glyoxalase_6"/>
    <property type="match status" value="1"/>
</dbReference>
<comment type="caution">
    <text evidence="2">The sequence shown here is derived from an EMBL/GenBank/DDBJ whole genome shotgun (WGS) entry which is preliminary data.</text>
</comment>
<name>A0ABV4UKX9_9MICC</name>
<gene>
    <name evidence="2" type="ORF">ACETWP_06795</name>
</gene>
<keyword evidence="3" id="KW-1185">Reference proteome</keyword>
<feature type="domain" description="VOC" evidence="1">
    <location>
        <begin position="8"/>
        <end position="125"/>
    </location>
</feature>
<dbReference type="Gene3D" id="3.10.180.10">
    <property type="entry name" value="2,3-Dihydroxybiphenyl 1,2-Dioxygenase, domain 1"/>
    <property type="match status" value="1"/>
</dbReference>
<dbReference type="RefSeq" id="WP_373971456.1">
    <property type="nucleotide sequence ID" value="NZ_JBHDLJ010000004.1"/>
</dbReference>
<proteinExistence type="predicted"/>
<dbReference type="EMBL" id="JBHDLJ010000004">
    <property type="protein sequence ID" value="MFB0834288.1"/>
    <property type="molecule type" value="Genomic_DNA"/>
</dbReference>
<dbReference type="CDD" id="cd06587">
    <property type="entry name" value="VOC"/>
    <property type="match status" value="1"/>
</dbReference>
<dbReference type="PANTHER" id="PTHR35908">
    <property type="entry name" value="HYPOTHETICAL FUSION PROTEIN"/>
    <property type="match status" value="1"/>
</dbReference>
<dbReference type="InterPro" id="IPR041581">
    <property type="entry name" value="Glyoxalase_6"/>
</dbReference>